<dbReference type="GO" id="GO:0036064">
    <property type="term" value="C:ciliary basal body"/>
    <property type="evidence" value="ECO:0007669"/>
    <property type="project" value="TreeGrafter"/>
</dbReference>
<name>A0A397A7C0_APHAT</name>
<dbReference type="Proteomes" id="UP000286510">
    <property type="component" value="Unassembled WGS sequence"/>
</dbReference>
<evidence type="ECO:0000256" key="4">
    <source>
        <dbReference type="SAM" id="MobiDB-lite"/>
    </source>
</evidence>
<evidence type="ECO:0000313" key="7">
    <source>
        <dbReference type="EMBL" id="RHY54800.1"/>
    </source>
</evidence>
<evidence type="ECO:0000256" key="1">
    <source>
        <dbReference type="ARBA" id="ARBA00022598"/>
    </source>
</evidence>
<dbReference type="Gene3D" id="3.30.470.20">
    <property type="entry name" value="ATP-grasp fold, B domain"/>
    <property type="match status" value="1"/>
</dbReference>
<evidence type="ECO:0000313" key="6">
    <source>
        <dbReference type="EMBL" id="RHY39291.1"/>
    </source>
</evidence>
<dbReference type="EMBL" id="QUTA01008512">
    <property type="protein sequence ID" value="RHY03452.1"/>
    <property type="molecule type" value="Genomic_DNA"/>
</dbReference>
<dbReference type="GO" id="GO:0015631">
    <property type="term" value="F:tubulin binding"/>
    <property type="evidence" value="ECO:0007669"/>
    <property type="project" value="TreeGrafter"/>
</dbReference>
<keyword evidence="1" id="KW-0436">Ligase</keyword>
<feature type="compositionally biased region" description="Acidic residues" evidence="4">
    <location>
        <begin position="449"/>
        <end position="463"/>
    </location>
</feature>
<proteinExistence type="predicted"/>
<feature type="region of interest" description="Disordered" evidence="4">
    <location>
        <begin position="433"/>
        <end position="476"/>
    </location>
</feature>
<evidence type="ECO:0000313" key="11">
    <source>
        <dbReference type="Proteomes" id="UP000265716"/>
    </source>
</evidence>
<protein>
    <submittedName>
        <fullName evidence="5">Uncharacterized protein</fullName>
    </submittedName>
</protein>
<reference evidence="10 15" key="1">
    <citation type="journal article" date="2018" name="J. Invertebr. Pathol.">
        <title>New genotyping method for the causative agent of crayfish plague (Aphanomyces astaci) based on whole genome data.</title>
        <authorList>
            <person name="Minardi D."/>
            <person name="Studholme D.J."/>
            <person name="van der Giezen M."/>
            <person name="Pretto T."/>
            <person name="Oidtmann B."/>
        </authorList>
    </citation>
    <scope>NUCLEOTIDE SEQUENCE [LARGE SCALE GENOMIC DNA]</scope>
    <source>
        <strain evidence="10 15">KB13</strain>
    </source>
</reference>
<dbReference type="PANTHER" id="PTHR12241:SF147">
    <property type="entry name" value="TUBULIN POLYGLUTAMYLASE TTLL7"/>
    <property type="match status" value="1"/>
</dbReference>
<dbReference type="EMBL" id="QUTF01013520">
    <property type="protein sequence ID" value="RHZ17477.1"/>
    <property type="molecule type" value="Genomic_DNA"/>
</dbReference>
<keyword evidence="2" id="KW-0547">Nucleotide-binding</keyword>
<dbReference type="GO" id="GO:0005524">
    <property type="term" value="F:ATP binding"/>
    <property type="evidence" value="ECO:0007669"/>
    <property type="project" value="UniProtKB-KW"/>
</dbReference>
<evidence type="ECO:0000256" key="3">
    <source>
        <dbReference type="ARBA" id="ARBA00022840"/>
    </source>
</evidence>
<comment type="caution">
    <text evidence="5">The sequence shown here is derived from an EMBL/GenBank/DDBJ whole genome shotgun (WGS) entry which is preliminary data.</text>
</comment>
<evidence type="ECO:0000313" key="15">
    <source>
        <dbReference type="Proteomes" id="UP000275652"/>
    </source>
</evidence>
<accession>A0A397A7C0</accession>
<dbReference type="Proteomes" id="UP000266643">
    <property type="component" value="Unassembled WGS sequence"/>
</dbReference>
<dbReference type="Pfam" id="PF03133">
    <property type="entry name" value="TTL"/>
    <property type="match status" value="2"/>
</dbReference>
<dbReference type="PANTHER" id="PTHR12241">
    <property type="entry name" value="TUBULIN POLYGLUTAMYLASE"/>
    <property type="match status" value="1"/>
</dbReference>
<evidence type="ECO:0000256" key="2">
    <source>
        <dbReference type="ARBA" id="ARBA00022741"/>
    </source>
</evidence>
<dbReference type="EMBL" id="QUTI01026353">
    <property type="protein sequence ID" value="RLO05718.1"/>
    <property type="molecule type" value="Genomic_DNA"/>
</dbReference>
<gene>
    <name evidence="5" type="ORF">DYB25_000831</name>
    <name evidence="8" type="ORF">DYB26_001104</name>
    <name evidence="10" type="ORF">DYB28_003257</name>
    <name evidence="7" type="ORF">DYB30_002660</name>
    <name evidence="9" type="ORF">DYB31_003413</name>
    <name evidence="6" type="ORF">DYB38_001437</name>
</gene>
<evidence type="ECO:0000313" key="14">
    <source>
        <dbReference type="Proteomes" id="UP000266643"/>
    </source>
</evidence>
<dbReference type="EMBL" id="QUTC01011116">
    <property type="protein sequence ID" value="RHY39291.1"/>
    <property type="molecule type" value="Genomic_DNA"/>
</dbReference>
<evidence type="ECO:0000313" key="10">
    <source>
        <dbReference type="EMBL" id="RLO05718.1"/>
    </source>
</evidence>
<dbReference type="GO" id="GO:0070740">
    <property type="term" value="F:tubulin-glutamic acid ligase activity"/>
    <property type="evidence" value="ECO:0007669"/>
    <property type="project" value="TreeGrafter"/>
</dbReference>
<reference evidence="11 12" key="2">
    <citation type="submission" date="2018-08" db="EMBL/GenBank/DDBJ databases">
        <title>Aphanomyces genome sequencing and annotation.</title>
        <authorList>
            <person name="Minardi D."/>
            <person name="Oidtmann B."/>
            <person name="Van Der Giezen M."/>
            <person name="Studholme D.J."/>
        </authorList>
    </citation>
    <scope>NUCLEOTIDE SEQUENCE [LARGE SCALE GENOMIC DNA]</scope>
    <source>
        <strain evidence="9 12">197901</strain>
        <strain evidence="7 14">D2</strain>
        <strain evidence="8 16">FDL457</strain>
        <strain evidence="6 11">SA</strain>
        <strain evidence="5 13">Yx</strain>
    </source>
</reference>
<feature type="region of interest" description="Disordered" evidence="4">
    <location>
        <begin position="332"/>
        <end position="355"/>
    </location>
</feature>
<evidence type="ECO:0000313" key="12">
    <source>
        <dbReference type="Proteomes" id="UP000266196"/>
    </source>
</evidence>
<keyword evidence="3" id="KW-0067">ATP-binding</keyword>
<sequence length="714" mass="79662">MSTGAADKAKRLTKRSSTKEKKIKINMTLAKYEVIKKIARDRGWKQITDETDKVGLAGCNLHWIDVPDFVNTFKTMQPFQKVNHFPGASVTISPDPPIPHSLTPWHVGMSNLARKSKLARNFQRMMKLFPNEYDFCPKTWILPFDYTDFAQQFNSDGTSNRAFIIKPDHSCQGRGVFLTKNLKEVNKTDIFVAQRYVAHPLLLGGKKFDLRIYIMIASCAPLRVYLFQDGLVRMCTAAYTPPNADNMEQKFMHLTNYAINKLSNNFEKNKDEAADGEGSKRSLKWFLTWLRDKYDDAAVDLLWHQIGDICLKAILSVQPTLNQEYQSTFAKFSRGKQSKGDNLTGGDDDEGTTNPGKACANSSCFAILGMDVLVDENLKPWLLEVNHLPSFGCDSPLDWNVKERLLNQALDIMQISASDKDTYDAEHTKNLQRRLYGDAKPATGADGEGNQDEGSSDGPETDPDATRTTQSRPQLSKDELTATLLNFYSLVNPEKPATDIDAIVAKFLDNQDELHKSLVVKYGRGVFDEVALNNPSSNSSTPMVDDGLVDFVRLYPPPVPTSKNAIYKQILDACQSNIDEQLLRLTAPLHQKKGEDLSKTSLPPLVKGGTKKDLGRDCFGFTGTDKVQQLELKDRKPLAVPGPAQLAAASRLMMGHSSQKLSVLIPTRPVSQNSSTNLVKKAPVQYGLEYREKLETMKKKPTIAMTQITFGGFG</sequence>
<dbReference type="EMBL" id="QUTE01009048">
    <property type="protein sequence ID" value="RHZ21098.1"/>
    <property type="molecule type" value="Genomic_DNA"/>
</dbReference>
<dbReference type="GO" id="GO:0000226">
    <property type="term" value="P:microtubule cytoskeleton organization"/>
    <property type="evidence" value="ECO:0007669"/>
    <property type="project" value="TreeGrafter"/>
</dbReference>
<evidence type="ECO:0000313" key="5">
    <source>
        <dbReference type="EMBL" id="RHY03452.1"/>
    </source>
</evidence>
<evidence type="ECO:0000313" key="13">
    <source>
        <dbReference type="Proteomes" id="UP000266239"/>
    </source>
</evidence>
<dbReference type="VEuPathDB" id="FungiDB:H257_13584"/>
<dbReference type="EMBL" id="QUTD01006533">
    <property type="protein sequence ID" value="RHY54800.1"/>
    <property type="molecule type" value="Genomic_DNA"/>
</dbReference>
<dbReference type="PROSITE" id="PS51221">
    <property type="entry name" value="TTL"/>
    <property type="match status" value="1"/>
</dbReference>
<dbReference type="AlphaFoldDB" id="A0A397A7C0"/>
<dbReference type="Proteomes" id="UP000266239">
    <property type="component" value="Unassembled WGS sequence"/>
</dbReference>
<evidence type="ECO:0000313" key="9">
    <source>
        <dbReference type="EMBL" id="RHZ21098.1"/>
    </source>
</evidence>
<organism evidence="5 13">
    <name type="scientific">Aphanomyces astaci</name>
    <name type="common">Crayfish plague agent</name>
    <dbReference type="NCBI Taxonomy" id="112090"/>
    <lineage>
        <taxon>Eukaryota</taxon>
        <taxon>Sar</taxon>
        <taxon>Stramenopiles</taxon>
        <taxon>Oomycota</taxon>
        <taxon>Saprolegniomycetes</taxon>
        <taxon>Saprolegniales</taxon>
        <taxon>Verrucalvaceae</taxon>
        <taxon>Aphanomyces</taxon>
    </lineage>
</organism>
<evidence type="ECO:0000313" key="16">
    <source>
        <dbReference type="Proteomes" id="UP000286510"/>
    </source>
</evidence>
<dbReference type="Proteomes" id="UP000275652">
    <property type="component" value="Unassembled WGS sequence"/>
</dbReference>
<dbReference type="InterPro" id="IPR004344">
    <property type="entry name" value="TTL/TTLL_fam"/>
</dbReference>
<evidence type="ECO:0000313" key="8">
    <source>
        <dbReference type="EMBL" id="RHZ17477.1"/>
    </source>
</evidence>
<dbReference type="Proteomes" id="UP000266196">
    <property type="component" value="Unassembled WGS sequence"/>
</dbReference>
<dbReference type="Proteomes" id="UP000265716">
    <property type="component" value="Unassembled WGS sequence"/>
</dbReference>
<dbReference type="SUPFAM" id="SSF56059">
    <property type="entry name" value="Glutathione synthetase ATP-binding domain-like"/>
    <property type="match status" value="1"/>
</dbReference>